<accession>A0ABQ9HS54</accession>
<sequence length="257" mass="29811">MCLNLLANVTFLIEPISNSEISFPKTHAQLLERICCDTNIAKCMLSECNDCMSNVKIILFEGGNYDKKLKWKEWKTIENKQILAENCTTLQKIFSQLNSLTHSAYFATCKKSLIILPNKAVRQIGFAENYTLTEQDEIQSHYWSKHQVTIFTCCVWHLDKVYFFAVISDDLRHSKVSVWVFMQSLLIELKKIAPHVGNLFIFSNNCADTHAQMCASQKWTSMLIYNGIFLLLDMKRVKLMEWECLLKELCGKQREVD</sequence>
<dbReference type="PANTHER" id="PTHR46601:SF1">
    <property type="entry name" value="ADF-H DOMAIN-CONTAINING PROTEIN"/>
    <property type="match status" value="1"/>
</dbReference>
<comment type="caution">
    <text evidence="1">The sequence shown here is derived from an EMBL/GenBank/DDBJ whole genome shotgun (WGS) entry which is preliminary data.</text>
</comment>
<keyword evidence="2" id="KW-1185">Reference proteome</keyword>
<evidence type="ECO:0000313" key="2">
    <source>
        <dbReference type="Proteomes" id="UP001159363"/>
    </source>
</evidence>
<dbReference type="PANTHER" id="PTHR46601">
    <property type="entry name" value="ULP_PROTEASE DOMAIN-CONTAINING PROTEIN"/>
    <property type="match status" value="1"/>
</dbReference>
<dbReference type="Proteomes" id="UP001159363">
    <property type="component" value="Chromosome X"/>
</dbReference>
<feature type="non-terminal residue" evidence="1">
    <location>
        <position position="257"/>
    </location>
</feature>
<gene>
    <name evidence="1" type="ORF">PR048_013371</name>
</gene>
<reference evidence="1 2" key="1">
    <citation type="submission" date="2023-02" db="EMBL/GenBank/DDBJ databases">
        <title>LHISI_Scaffold_Assembly.</title>
        <authorList>
            <person name="Stuart O.P."/>
            <person name="Cleave R."/>
            <person name="Magrath M.J.L."/>
            <person name="Mikheyev A.S."/>
        </authorList>
    </citation>
    <scope>NUCLEOTIDE SEQUENCE [LARGE SCALE GENOMIC DNA]</scope>
    <source>
        <strain evidence="1">Daus_M_001</strain>
        <tissue evidence="1">Leg muscle</tissue>
    </source>
</reference>
<protein>
    <submittedName>
        <fullName evidence="1">Uncharacterized protein</fullName>
    </submittedName>
</protein>
<name>A0ABQ9HS54_9NEOP</name>
<dbReference type="EMBL" id="JARBHB010000004">
    <property type="protein sequence ID" value="KAJ8887156.1"/>
    <property type="molecule type" value="Genomic_DNA"/>
</dbReference>
<organism evidence="1 2">
    <name type="scientific">Dryococelus australis</name>
    <dbReference type="NCBI Taxonomy" id="614101"/>
    <lineage>
        <taxon>Eukaryota</taxon>
        <taxon>Metazoa</taxon>
        <taxon>Ecdysozoa</taxon>
        <taxon>Arthropoda</taxon>
        <taxon>Hexapoda</taxon>
        <taxon>Insecta</taxon>
        <taxon>Pterygota</taxon>
        <taxon>Neoptera</taxon>
        <taxon>Polyneoptera</taxon>
        <taxon>Phasmatodea</taxon>
        <taxon>Verophasmatodea</taxon>
        <taxon>Anareolatae</taxon>
        <taxon>Phasmatidae</taxon>
        <taxon>Eurycanthinae</taxon>
        <taxon>Dryococelus</taxon>
    </lineage>
</organism>
<proteinExistence type="predicted"/>
<evidence type="ECO:0000313" key="1">
    <source>
        <dbReference type="EMBL" id="KAJ8887156.1"/>
    </source>
</evidence>